<dbReference type="SUPFAM" id="SSF54427">
    <property type="entry name" value="NTF2-like"/>
    <property type="match status" value="1"/>
</dbReference>
<dbReference type="InterPro" id="IPR016918">
    <property type="entry name" value="UCP029394"/>
</dbReference>
<evidence type="ECO:0000313" key="1">
    <source>
        <dbReference type="EMBL" id="NEW47720.1"/>
    </source>
</evidence>
<dbReference type="Gene3D" id="3.10.450.50">
    <property type="match status" value="1"/>
</dbReference>
<dbReference type="InterPro" id="IPR032710">
    <property type="entry name" value="NTF2-like_dom_sf"/>
</dbReference>
<gene>
    <name evidence="1" type="ORF">GV789_25255</name>
</gene>
<proteinExistence type="predicted"/>
<accession>A0A6P1DG45</accession>
<dbReference type="EMBL" id="JAAGUZ010000098">
    <property type="protein sequence ID" value="NEW47720.1"/>
    <property type="molecule type" value="Genomic_DNA"/>
</dbReference>
<reference evidence="1 2" key="1">
    <citation type="submission" date="2020-01" db="EMBL/GenBank/DDBJ databases">
        <title>Genetics and antimicrobial susceptibilities of Nocardia species isolated from the soil; a comparison with species isolated from humans.</title>
        <authorList>
            <person name="Carrasco G."/>
            <person name="Monzon S."/>
            <person name="Sansegundo M."/>
            <person name="Garcia E."/>
            <person name="Garrido N."/>
            <person name="Medina M.J."/>
            <person name="Villalon P."/>
            <person name="Ramirez-Arocha A.C."/>
            <person name="Jimenez P."/>
            <person name="Cuesta I."/>
            <person name="Valdezate S."/>
        </authorList>
    </citation>
    <scope>NUCLEOTIDE SEQUENCE [LARGE SCALE GENOMIC DNA]</scope>
    <source>
        <strain evidence="1 2">CNM20110639</strain>
    </source>
</reference>
<organism evidence="1 2">
    <name type="scientific">Nocardia cyriacigeorgica</name>
    <dbReference type="NCBI Taxonomy" id="135487"/>
    <lineage>
        <taxon>Bacteria</taxon>
        <taxon>Bacillati</taxon>
        <taxon>Actinomycetota</taxon>
        <taxon>Actinomycetes</taxon>
        <taxon>Mycobacteriales</taxon>
        <taxon>Nocardiaceae</taxon>
        <taxon>Nocardia</taxon>
    </lineage>
</organism>
<dbReference type="RefSeq" id="WP_163830156.1">
    <property type="nucleotide sequence ID" value="NZ_JAAGUZ010000098.1"/>
</dbReference>
<dbReference type="Proteomes" id="UP000468928">
    <property type="component" value="Unassembled WGS sequence"/>
</dbReference>
<evidence type="ECO:0000313" key="2">
    <source>
        <dbReference type="Proteomes" id="UP000468928"/>
    </source>
</evidence>
<name>A0A6P1DG45_9NOCA</name>
<dbReference type="PIRSF" id="PIRSF029394">
    <property type="entry name" value="UCP029394"/>
    <property type="match status" value="1"/>
</dbReference>
<dbReference type="AlphaFoldDB" id="A0A6P1DG45"/>
<protein>
    <recommendedName>
        <fullName evidence="3">DUF4440 domain-containing protein</fullName>
    </recommendedName>
</protein>
<sequence length="131" mass="14226">MGTDIMAAVEELHADLATWLGSEAPDSVFDRFAAAQHEAFSMVSTTGETVRRNELMAGLRGARNALPGLRIDITELEQLTEESGIIVVRFLESHHHAGQISRRRVSAVLVSPDGQPGVQWLTVHETAVAPD</sequence>
<comment type="caution">
    <text evidence="1">The sequence shown here is derived from an EMBL/GenBank/DDBJ whole genome shotgun (WGS) entry which is preliminary data.</text>
</comment>
<evidence type="ECO:0008006" key="3">
    <source>
        <dbReference type="Google" id="ProtNLM"/>
    </source>
</evidence>